<reference evidence="4" key="1">
    <citation type="submission" date="2023-06" db="EMBL/GenBank/DDBJ databases">
        <title>Reference genome for the Northern bat (Eptesicus nilssonii), a most northern bat species.</title>
        <authorList>
            <person name="Laine V.N."/>
            <person name="Pulliainen A.T."/>
            <person name="Lilley T.M."/>
        </authorList>
    </citation>
    <scope>NUCLEOTIDE SEQUENCE</scope>
    <source>
        <strain evidence="4">BLF_Eptnil</strain>
        <tissue evidence="4">Kidney</tissue>
    </source>
</reference>
<sequence>MWRHRSMSQVGETDESKLMDDTVFRTIFIRLLKNLLKTAEKLEETFKDLNENTKKMEKDQSEIMHTLSEIKNIQSRPPHPKSQTKDLEYEEEKKHPTREAERKKNPKHQGHWQIRVLIQIRIFSSLIFVLAVILSRPIFMGKLVYLKVGLSKVHIHLHRTTFSSNLLMLWPRLVQSLSCSRHQQ</sequence>
<keyword evidence="3" id="KW-0472">Membrane</keyword>
<feature type="transmembrane region" description="Helical" evidence="3">
    <location>
        <begin position="112"/>
        <end position="134"/>
    </location>
</feature>
<keyword evidence="1" id="KW-0175">Coiled coil</keyword>
<keyword evidence="3" id="KW-0812">Transmembrane</keyword>
<accession>A0AA40HF92</accession>
<gene>
    <name evidence="4" type="ORF">QTO34_009925</name>
</gene>
<evidence type="ECO:0000256" key="1">
    <source>
        <dbReference type="SAM" id="Coils"/>
    </source>
</evidence>
<name>A0AA40HF92_CNENI</name>
<dbReference type="Proteomes" id="UP001177744">
    <property type="component" value="Unassembled WGS sequence"/>
</dbReference>
<evidence type="ECO:0000256" key="2">
    <source>
        <dbReference type="SAM" id="MobiDB-lite"/>
    </source>
</evidence>
<feature type="compositionally biased region" description="Basic and acidic residues" evidence="2">
    <location>
        <begin position="83"/>
        <end position="103"/>
    </location>
</feature>
<evidence type="ECO:0000313" key="4">
    <source>
        <dbReference type="EMBL" id="KAK1329742.1"/>
    </source>
</evidence>
<dbReference type="AlphaFoldDB" id="A0AA40HF92"/>
<feature type="coiled-coil region" evidence="1">
    <location>
        <begin position="32"/>
        <end position="59"/>
    </location>
</feature>
<organism evidence="4 5">
    <name type="scientific">Cnephaeus nilssonii</name>
    <name type="common">Northern bat</name>
    <name type="synonym">Eptesicus nilssonii</name>
    <dbReference type="NCBI Taxonomy" id="3371016"/>
    <lineage>
        <taxon>Eukaryota</taxon>
        <taxon>Metazoa</taxon>
        <taxon>Chordata</taxon>
        <taxon>Craniata</taxon>
        <taxon>Vertebrata</taxon>
        <taxon>Euteleostomi</taxon>
        <taxon>Mammalia</taxon>
        <taxon>Eutheria</taxon>
        <taxon>Laurasiatheria</taxon>
        <taxon>Chiroptera</taxon>
        <taxon>Yangochiroptera</taxon>
        <taxon>Vespertilionidae</taxon>
        <taxon>Cnephaeus</taxon>
    </lineage>
</organism>
<comment type="caution">
    <text evidence="4">The sequence shown here is derived from an EMBL/GenBank/DDBJ whole genome shotgun (WGS) entry which is preliminary data.</text>
</comment>
<evidence type="ECO:0000313" key="5">
    <source>
        <dbReference type="Proteomes" id="UP001177744"/>
    </source>
</evidence>
<dbReference type="EMBL" id="JAULJE010000021">
    <property type="protein sequence ID" value="KAK1329742.1"/>
    <property type="molecule type" value="Genomic_DNA"/>
</dbReference>
<keyword evidence="3" id="KW-1133">Transmembrane helix</keyword>
<protein>
    <submittedName>
        <fullName evidence="4">Uncharacterized protein</fullName>
    </submittedName>
</protein>
<keyword evidence="5" id="KW-1185">Reference proteome</keyword>
<evidence type="ECO:0000256" key="3">
    <source>
        <dbReference type="SAM" id="Phobius"/>
    </source>
</evidence>
<feature type="region of interest" description="Disordered" evidence="2">
    <location>
        <begin position="69"/>
        <end position="107"/>
    </location>
</feature>
<proteinExistence type="predicted"/>